<dbReference type="EMBL" id="MT586120">
    <property type="protein sequence ID" value="QLF86110.1"/>
    <property type="molecule type" value="Genomic_DNA"/>
</dbReference>
<organism evidence="2 3">
    <name type="scientific">Synechococcus phage S-CAM7</name>
    <dbReference type="NCBI Taxonomy" id="1883368"/>
    <lineage>
        <taxon>Viruses</taxon>
        <taxon>Duplodnaviria</taxon>
        <taxon>Heunggongvirae</taxon>
        <taxon>Uroviricota</taxon>
        <taxon>Caudoviricetes</taxon>
        <taxon>Pantevenvirales</taxon>
        <taxon>Kyanoviridae</taxon>
        <taxon>Mazuvirus</taxon>
        <taxon>Mazuvirus scam7</taxon>
    </lineage>
</organism>
<name>A0A7D5JUT7_9CAUD</name>
<proteinExistence type="predicted"/>
<reference evidence="2 3" key="2">
    <citation type="submission" date="2020-07" db="EMBL/GenBank/DDBJ databases">
        <title>Signatures of coevolution in a cyanophage population.</title>
        <authorList>
            <person name="Abebe J."/>
        </authorList>
    </citation>
    <scope>NUCLEOTIDE SEQUENCE [LARGE SCALE GENOMIC DNA]</scope>
    <source>
        <strain evidence="2">0809CC03</strain>
    </source>
</reference>
<dbReference type="Proteomes" id="UP000510897">
    <property type="component" value="Segment"/>
</dbReference>
<evidence type="ECO:0000313" key="2">
    <source>
        <dbReference type="EMBL" id="QLF86110.1"/>
    </source>
</evidence>
<gene>
    <name evidence="2" type="ORF">CC030809_00054</name>
</gene>
<evidence type="ECO:0000313" key="3">
    <source>
        <dbReference type="Proteomes" id="UP000510897"/>
    </source>
</evidence>
<sequence>MATHTPYNIHMKQPTIDLSRFESDFQGVVSPLQNSIPSVRLYEWNLADYAAKQVELAPEEAYASWIKSMDRNAMGDGLRSAAYWRGFYDILIGKNWEYESLALENSIGSMGSVMQFIPPHANGQAGAASMVVEIAKAALGQKYHVKFLSGADNVKNETAEREAEDALIEASRVGKKVWFISQGMACRSFSVPEIDTVLLTYDGGAMGATIQKLSRACTAGEVDKLAKVVAISIDPNRDDKLTGFILDAAVKASEENETDLNEELRRAHATFPLFTQHGDAFLPISEDEYLKRAMKLSSVKRLAVSREALINIDPAVAMDLVEQFNSNVSPTNRAGTKDVGIKGSRFQDTPTPKAKVDDNEEQKAMNRLQEQLTAFVEHVEFISYLVDEEYPSIDSILSSAELNDQNSYEFQELAGMMPNVVRQCLGLGLLSRTWIDSTILASRQEHTN</sequence>
<feature type="region of interest" description="Disordered" evidence="1">
    <location>
        <begin position="331"/>
        <end position="355"/>
    </location>
</feature>
<accession>A0A7D5JUT7</accession>
<protein>
    <submittedName>
        <fullName evidence="2">Uncharacterized protein</fullName>
    </submittedName>
</protein>
<evidence type="ECO:0000256" key="1">
    <source>
        <dbReference type="SAM" id="MobiDB-lite"/>
    </source>
</evidence>
<reference evidence="2 3" key="1">
    <citation type="submission" date="2020-06" db="EMBL/GenBank/DDBJ databases">
        <authorList>
            <person name="Puxty R.J."/>
            <person name="Weihe C."/>
            <person name="Marston M.F."/>
            <person name="Martiny J.B.H."/>
        </authorList>
    </citation>
    <scope>NUCLEOTIDE SEQUENCE [LARGE SCALE GENOMIC DNA]</scope>
    <source>
        <strain evidence="2">0809CC03</strain>
    </source>
</reference>